<gene>
    <name evidence="1" type="ORF">JR347_05030</name>
</gene>
<evidence type="ECO:0000313" key="1">
    <source>
        <dbReference type="EMBL" id="QSE98443.1"/>
    </source>
</evidence>
<proteinExistence type="predicted"/>
<name>A0A974WH64_9BACT</name>
<dbReference type="RefSeq" id="WP_205722957.1">
    <property type="nucleotide sequence ID" value="NZ_CP070608.1"/>
</dbReference>
<dbReference type="EMBL" id="CP070608">
    <property type="protein sequence ID" value="QSE98443.1"/>
    <property type="molecule type" value="Genomic_DNA"/>
</dbReference>
<evidence type="ECO:0000313" key="2">
    <source>
        <dbReference type="Proteomes" id="UP000662783"/>
    </source>
</evidence>
<organism evidence="1 2">
    <name type="scientific">Fulvivirga lutea</name>
    <dbReference type="NCBI Taxonomy" id="2810512"/>
    <lineage>
        <taxon>Bacteria</taxon>
        <taxon>Pseudomonadati</taxon>
        <taxon>Bacteroidota</taxon>
        <taxon>Cytophagia</taxon>
        <taxon>Cytophagales</taxon>
        <taxon>Fulvivirgaceae</taxon>
        <taxon>Fulvivirga</taxon>
    </lineage>
</organism>
<dbReference type="AlphaFoldDB" id="A0A974WH64"/>
<dbReference type="InterPro" id="IPR046733">
    <property type="entry name" value="DUF6625"/>
</dbReference>
<dbReference type="KEGG" id="fuv:JR347_05030"/>
<accession>A0A974WH64</accession>
<dbReference type="Pfam" id="PF20330">
    <property type="entry name" value="DUF6625"/>
    <property type="match status" value="1"/>
</dbReference>
<dbReference type="Proteomes" id="UP000662783">
    <property type="component" value="Chromosome"/>
</dbReference>
<sequence length="331" mass="39977">MKRIVILIPYFGDWPPFINIYLQSCAFNKEILDVIFITDLPAIKNAPENVNFHHISFDGLKKHIEDKLELKLPNIAPYKLCDFRPAYGVLFKELVKDYDFWGYGDIDLIYGELNRFITDDILNNYDLLAFKKGHLHGPFSLYRNNEDVNLLYRKGNFKEIFQTEEYLSYDEFSRNPFYTEIEDEQEILKLPNNNISVIVFKEQIAKNLSVYNVQYAKENLTKREIIAYSQGRLYNYHTNENYIFYHWVLEKRFIWFNYPNWILQAPKEFYMSLTGFYNIEEFKIYTYLHYKKMIVGMIKWWYLKIKNYIKRKVGLVVTLDTYPKRGWVKPL</sequence>
<keyword evidence="2" id="KW-1185">Reference proteome</keyword>
<protein>
    <submittedName>
        <fullName evidence="1">Uncharacterized protein</fullName>
    </submittedName>
</protein>
<reference evidence="1" key="1">
    <citation type="submission" date="2021-02" db="EMBL/GenBank/DDBJ databases">
        <title>Fulvivirga sp. S481 isolated from sea water.</title>
        <authorList>
            <person name="Bae S.S."/>
            <person name="Baek K."/>
        </authorList>
    </citation>
    <scope>NUCLEOTIDE SEQUENCE</scope>
    <source>
        <strain evidence="1">S481</strain>
    </source>
</reference>